<comment type="caution">
    <text evidence="1">The sequence shown here is derived from an EMBL/GenBank/DDBJ whole genome shotgun (WGS) entry which is preliminary data.</text>
</comment>
<dbReference type="EMBL" id="CALLCH030000012">
    <property type="protein sequence ID" value="CAI4214840.1"/>
    <property type="molecule type" value="Genomic_DNA"/>
</dbReference>
<sequence>MVTSASSSSRGHCAGAKSAAALLPLACEMAKERRNYVHYAILSRNEQPIKAMMRLNGVDDSCGIIFHDARPDRAAESADMRAETSAERAFCKQDPSVYSACPRQAHSHYMTLDYLESYLHPQAVIIDTADDEEPTFTEALRHYRKGNLKYALLEYRYSAAAIRQHWGQRLVAPKPLTESELSSSDGTPFLWQAPSSGAMLILGDKWRELHNFVSLGHETRDAAQNPPLLLTEKSVSKAFPAWLEALLQLSRLRGYFTLYPSAETASTLAVVHEDLFHLPEEYSADKDSEALRARLKNGSSRRKEDPLISHSSLNAMHTLPQGSLLLPFRSLPFLDWEGNARPLAELDEDASEYAYEFKRTAGKCSGTDLANGKPDSSTKDLFCWTK</sequence>
<name>A0A9P1H3T0_9PEZI</name>
<dbReference type="PANTHER" id="PTHR33604">
    <property type="entry name" value="OSJNBA0004B13.7 PROTEIN"/>
    <property type="match status" value="1"/>
</dbReference>
<evidence type="ECO:0000313" key="2">
    <source>
        <dbReference type="Proteomes" id="UP000838763"/>
    </source>
</evidence>
<dbReference type="PANTHER" id="PTHR33604:SF3">
    <property type="entry name" value="OSJNBA0004B13.7 PROTEIN"/>
    <property type="match status" value="1"/>
</dbReference>
<organism evidence="1 2">
    <name type="scientific">Parascedosporium putredinis</name>
    <dbReference type="NCBI Taxonomy" id="1442378"/>
    <lineage>
        <taxon>Eukaryota</taxon>
        <taxon>Fungi</taxon>
        <taxon>Dikarya</taxon>
        <taxon>Ascomycota</taxon>
        <taxon>Pezizomycotina</taxon>
        <taxon>Sordariomycetes</taxon>
        <taxon>Hypocreomycetidae</taxon>
        <taxon>Microascales</taxon>
        <taxon>Microascaceae</taxon>
        <taxon>Parascedosporium</taxon>
    </lineage>
</organism>
<keyword evidence="2" id="KW-1185">Reference proteome</keyword>
<evidence type="ECO:0000313" key="1">
    <source>
        <dbReference type="EMBL" id="CAI4214840.1"/>
    </source>
</evidence>
<dbReference type="OrthoDB" id="5397682at2759"/>
<accession>A0A9P1H3T0</accession>
<gene>
    <name evidence="1" type="ORF">PPNO1_LOCUS4568</name>
</gene>
<proteinExistence type="predicted"/>
<dbReference type="Proteomes" id="UP000838763">
    <property type="component" value="Unassembled WGS sequence"/>
</dbReference>
<reference evidence="1" key="1">
    <citation type="submission" date="2022-11" db="EMBL/GenBank/DDBJ databases">
        <authorList>
            <person name="Scott C."/>
            <person name="Bruce N."/>
        </authorList>
    </citation>
    <scope>NUCLEOTIDE SEQUENCE</scope>
</reference>
<protein>
    <submittedName>
        <fullName evidence="1">Uncharacterized protein</fullName>
    </submittedName>
</protein>
<dbReference type="AlphaFoldDB" id="A0A9P1H3T0"/>